<feature type="coiled-coil region" evidence="4">
    <location>
        <begin position="1022"/>
        <end position="1137"/>
    </location>
</feature>
<feature type="compositionally biased region" description="Basic and acidic residues" evidence="5">
    <location>
        <begin position="32"/>
        <end position="48"/>
    </location>
</feature>
<dbReference type="AlphaFoldDB" id="A0AAV7A257"/>
<proteinExistence type="predicted"/>
<comment type="subcellular location">
    <subcellularLocation>
        <location evidence="1">Cytoplasm</location>
    </subcellularLocation>
</comment>
<evidence type="ECO:0000313" key="6">
    <source>
        <dbReference type="EMBL" id="KAG8555672.1"/>
    </source>
</evidence>
<evidence type="ECO:0000313" key="7">
    <source>
        <dbReference type="Proteomes" id="UP000824782"/>
    </source>
</evidence>
<protein>
    <recommendedName>
        <fullName evidence="8">Coiled-coil domain containing 18</fullName>
    </recommendedName>
</protein>
<feature type="coiled-coil region" evidence="4">
    <location>
        <begin position="168"/>
        <end position="374"/>
    </location>
</feature>
<keyword evidence="2" id="KW-0963">Cytoplasm</keyword>
<evidence type="ECO:0008006" key="8">
    <source>
        <dbReference type="Google" id="ProtNLM"/>
    </source>
</evidence>
<evidence type="ECO:0000256" key="1">
    <source>
        <dbReference type="ARBA" id="ARBA00004496"/>
    </source>
</evidence>
<gene>
    <name evidence="6" type="ORF">GDO81_017775</name>
</gene>
<feature type="coiled-coil region" evidence="4">
    <location>
        <begin position="878"/>
        <end position="940"/>
    </location>
</feature>
<sequence>MASNASRYPKKHLFGKSLNAVSKPLIQQETTRGGEEHLSSDSGSERSLSRAPLGLTLEDLEQPSHCAPRDSVPKQRNTMLLSGADSLRTGREKSGSLRNIEQENRRLRDALLTLQEQNAALTSQNCTLRNKMESVKLELTQCKSKLSSRQSFDVHVKDPAYRSRLLRIPELEEQVASLEAESEAHEKALRMAEDTLLKSHQKMAEKDEVLQKLREELRKMKVELYECNKLCKRTEKQRNEALLNAEKLTRAFQQYKKNVAEKMEKVQKEGDLNLQDCRREREELLEKCKNLENELETTRDLLRNITCEMTDEKEKQKTAEKKNLELISLLTQSNQRILRLESDLENNEKLQKNNESLQHENKDLKERLAELNDFSDPRPLSNDMMENIKKLDPEDSRSLIAELRAELSKKEAENQELQAKLFSANSSHVLDTEPVKLTIHQSEAEMSVSKRLQEENERLTDAVKELKRKLGKAQAETANTKLSMAQRTSQFQLIQEELLQKASKTSKMEQEMTKRSLKISSLQKLLEEKSEAYACAAARNSKLEEELMDFKAQICHLEENITKEHQDVLVAFERSKNMHLEQQNELKKQLEHLNCQLELKKLEVSEQEFSIRKLQEDAEAKQLHVESLDSMLVQARKELELQRKGAADTVEVLENQLENEAMKVTQLESALTVCKEELGLYLQQLEENRERFENQIKKKSEEVQCLQKEIKLRTQSLQETTEENVRLQQTLQQQQQMLQQGTTRIGDLEDTQAELEKQVSILAFELEKQKSSSRVNIEAASEKLQVANKELDCKTHQVHELSDTVSQLRIELDLCKEKLKQAESDLITATVDVESKSDKLSQLELMLQRTQMDLSDKTQHVALLQERVAIAENDVAKKAEMELELQSNTKLVEELQETLTKTHLSAGEKDMIIQNLREELRTLKAEMEERDHELLDLDQALKDRNWELKQRAAQLTQLDMSIREHKEELQQRIIQLESSLEKSELETKEHMKQVSTLDEKLQEARGQLREKDFDLIQKDQYIAGLQKENEKKQQTITDMEQTLREQQKRISEQQQESKDLCQKVRLLQERLQLGQSELTQTRQQLAEAQRESDRLTHKLREMDLRSRDELQHVKQDLDDAQDTIANLKTELEARNEVIKATNEVLILKVMCIMLEYSSV</sequence>
<feature type="coiled-coil region" evidence="4">
    <location>
        <begin position="636"/>
        <end position="825"/>
    </location>
</feature>
<organism evidence="6 7">
    <name type="scientific">Engystomops pustulosus</name>
    <name type="common">Tungara frog</name>
    <name type="synonym">Physalaemus pustulosus</name>
    <dbReference type="NCBI Taxonomy" id="76066"/>
    <lineage>
        <taxon>Eukaryota</taxon>
        <taxon>Metazoa</taxon>
        <taxon>Chordata</taxon>
        <taxon>Craniata</taxon>
        <taxon>Vertebrata</taxon>
        <taxon>Euteleostomi</taxon>
        <taxon>Amphibia</taxon>
        <taxon>Batrachia</taxon>
        <taxon>Anura</taxon>
        <taxon>Neobatrachia</taxon>
        <taxon>Hyloidea</taxon>
        <taxon>Leptodactylidae</taxon>
        <taxon>Leiuperinae</taxon>
        <taxon>Engystomops</taxon>
    </lineage>
</organism>
<reference evidence="6" key="1">
    <citation type="thesis" date="2020" institute="ProQuest LLC" country="789 East Eisenhower Parkway, Ann Arbor, MI, USA">
        <title>Comparative Genomics and Chromosome Evolution.</title>
        <authorList>
            <person name="Mudd A.B."/>
        </authorList>
    </citation>
    <scope>NUCLEOTIDE SEQUENCE</scope>
    <source>
        <strain evidence="6">237g6f4</strain>
        <tissue evidence="6">Blood</tissue>
    </source>
</reference>
<evidence type="ECO:0000256" key="2">
    <source>
        <dbReference type="ARBA" id="ARBA00022490"/>
    </source>
</evidence>
<dbReference type="Proteomes" id="UP000824782">
    <property type="component" value="Unassembled WGS sequence"/>
</dbReference>
<feature type="coiled-coil region" evidence="4">
    <location>
        <begin position="526"/>
        <end position="603"/>
    </location>
</feature>
<accession>A0AAV7A257</accession>
<feature type="compositionally biased region" description="Basic and acidic residues" evidence="5">
    <location>
        <begin position="88"/>
        <end position="102"/>
    </location>
</feature>
<feature type="region of interest" description="Disordered" evidence="5">
    <location>
        <begin position="1"/>
        <end position="102"/>
    </location>
</feature>
<comment type="caution">
    <text evidence="6">The sequence shown here is derived from an EMBL/GenBank/DDBJ whole genome shotgun (WGS) entry which is preliminary data.</text>
</comment>
<dbReference type="PANTHER" id="PTHR18875">
    <property type="entry name" value="SARCOMA ANTIGEN NY-SAR-24/CYTOSKELETAL PROTEIN SOJO"/>
    <property type="match status" value="1"/>
</dbReference>
<feature type="coiled-coil region" evidence="4">
    <location>
        <begin position="400"/>
        <end position="476"/>
    </location>
</feature>
<dbReference type="PANTHER" id="PTHR18875:SF8">
    <property type="entry name" value="COILED-COIL DOMAIN-CONTAINING PROTEIN 18"/>
    <property type="match status" value="1"/>
</dbReference>
<dbReference type="GO" id="GO:0005737">
    <property type="term" value="C:cytoplasm"/>
    <property type="evidence" value="ECO:0007669"/>
    <property type="project" value="UniProtKB-SubCell"/>
</dbReference>
<name>A0AAV7A257_ENGPU</name>
<keyword evidence="7" id="KW-1185">Reference proteome</keyword>
<evidence type="ECO:0000256" key="3">
    <source>
        <dbReference type="ARBA" id="ARBA00023054"/>
    </source>
</evidence>
<evidence type="ECO:0000256" key="5">
    <source>
        <dbReference type="SAM" id="MobiDB-lite"/>
    </source>
</evidence>
<keyword evidence="3 4" id="KW-0175">Coiled coil</keyword>
<evidence type="ECO:0000256" key="4">
    <source>
        <dbReference type="SAM" id="Coils"/>
    </source>
</evidence>
<dbReference type="EMBL" id="WNYA01000009">
    <property type="protein sequence ID" value="KAG8555672.1"/>
    <property type="molecule type" value="Genomic_DNA"/>
</dbReference>